<name>A0A507QPU9_MONPU</name>
<keyword evidence="4" id="KW-1185">Reference proteome</keyword>
<dbReference type="InterPro" id="IPR002035">
    <property type="entry name" value="VWF_A"/>
</dbReference>
<feature type="region of interest" description="Disordered" evidence="1">
    <location>
        <begin position="1"/>
        <end position="48"/>
    </location>
</feature>
<dbReference type="PANTHER" id="PTHR34706:SF2">
    <property type="entry name" value="RFEF"/>
    <property type="match status" value="1"/>
</dbReference>
<dbReference type="PANTHER" id="PTHR34706">
    <property type="entry name" value="SLR1338 PROTEIN"/>
    <property type="match status" value="1"/>
</dbReference>
<comment type="caution">
    <text evidence="3">The sequence shown here is derived from an EMBL/GenBank/DDBJ whole genome shotgun (WGS) entry which is preliminary data.</text>
</comment>
<feature type="compositionally biased region" description="Low complexity" evidence="1">
    <location>
        <begin position="228"/>
        <end position="243"/>
    </location>
</feature>
<evidence type="ECO:0000256" key="1">
    <source>
        <dbReference type="SAM" id="MobiDB-lite"/>
    </source>
</evidence>
<dbReference type="SUPFAM" id="SSF53300">
    <property type="entry name" value="vWA-like"/>
    <property type="match status" value="1"/>
</dbReference>
<feature type="compositionally biased region" description="Pro residues" evidence="1">
    <location>
        <begin position="192"/>
        <end position="227"/>
    </location>
</feature>
<feature type="compositionally biased region" description="Low complexity" evidence="1">
    <location>
        <begin position="616"/>
        <end position="625"/>
    </location>
</feature>
<organism evidence="3 4">
    <name type="scientific">Monascus purpureus</name>
    <name type="common">Red mold</name>
    <name type="synonym">Monascus anka</name>
    <dbReference type="NCBI Taxonomy" id="5098"/>
    <lineage>
        <taxon>Eukaryota</taxon>
        <taxon>Fungi</taxon>
        <taxon>Dikarya</taxon>
        <taxon>Ascomycota</taxon>
        <taxon>Pezizomycotina</taxon>
        <taxon>Eurotiomycetes</taxon>
        <taxon>Eurotiomycetidae</taxon>
        <taxon>Eurotiales</taxon>
        <taxon>Aspergillaceae</taxon>
        <taxon>Monascus</taxon>
    </lineage>
</organism>
<dbReference type="EMBL" id="VIFY01000106">
    <property type="protein sequence ID" value="TQB70488.1"/>
    <property type="molecule type" value="Genomic_DNA"/>
</dbReference>
<feature type="region of interest" description="Disordered" evidence="1">
    <location>
        <begin position="105"/>
        <end position="243"/>
    </location>
</feature>
<dbReference type="InterPro" id="IPR036465">
    <property type="entry name" value="vWFA_dom_sf"/>
</dbReference>
<feature type="compositionally biased region" description="Pro residues" evidence="1">
    <location>
        <begin position="626"/>
        <end position="635"/>
    </location>
</feature>
<evidence type="ECO:0000313" key="4">
    <source>
        <dbReference type="Proteomes" id="UP000319663"/>
    </source>
</evidence>
<protein>
    <recommendedName>
        <fullName evidence="2">VWFA domain-containing protein</fullName>
    </recommendedName>
</protein>
<evidence type="ECO:0000313" key="3">
    <source>
        <dbReference type="EMBL" id="TQB70488.1"/>
    </source>
</evidence>
<dbReference type="STRING" id="5098.A0A507QPU9"/>
<feature type="compositionally biased region" description="Low complexity" evidence="1">
    <location>
        <begin position="176"/>
        <end position="185"/>
    </location>
</feature>
<dbReference type="OrthoDB" id="2142040at2759"/>
<sequence length="635" mass="67463">MGFASKIAASQNQMRAGDAPGGVPASLQAGNSNAPSGGTPYPASVQTPQGKPAAYVSSVLSFLVALSSCSPYCHFLLRWNIDSTLVFPSPPSQFIMYRPYDQQGYYRSQNPPASTQPSQSYQPYTPSPAGGAPRPGAPVSQQPPSSQSYQPYSTQQPAYSQSPQGYGRPPPPPPQGQYSQQQAPYGHSYPQQGPPPPAGSPYPPGPPGPVGARPPGPPAPPGPPRPPGAQYGPPGGAAPATPQQVASYRQLLISTIQEKQLQHFYPQDKLESLVQSLAVDAPAKINKLMHEWNVSIEIAMDVIKLSLFDVILYVDDSGSIEFEEGGVRKDQLRQIITTVATAASTFDQDGISVRFMNSVEVGDGIRSADDVNRLVSRVRFQGLTPLGTNLRNKVLDPLVVGPARSGRLQKPILIITITDGQPAGEPRDTVAEVIRYSSEEVSRTPYGRGAVSFQFSQVGNDTRAREFLASLDEDPRIGGLIDCTSNFEVEQDEMSRANPPVYLTRELWCAKLMLGAIDSSYDTKDEKAAGRADGAAPPPSSQYGGYPQAPSYSQPGGQPGYPSYGQPAGQPGYGQGYGGSPPQTNYGQAYGGYGAQSYQPSYPAYGGAPAGGQGGYPPQQQQQPPYGAPPAPPRY</sequence>
<accession>A0A507QPU9</accession>
<dbReference type="AlphaFoldDB" id="A0A507QPU9"/>
<dbReference type="PROSITE" id="PS50234">
    <property type="entry name" value="VWFA"/>
    <property type="match status" value="1"/>
</dbReference>
<gene>
    <name evidence="3" type="ORF">MPDQ_000403</name>
</gene>
<evidence type="ECO:0000259" key="2">
    <source>
        <dbReference type="PROSITE" id="PS50234"/>
    </source>
</evidence>
<feature type="compositionally biased region" description="Low complexity" evidence="1">
    <location>
        <begin position="547"/>
        <end position="570"/>
    </location>
</feature>
<feature type="compositionally biased region" description="Low complexity" evidence="1">
    <location>
        <begin position="595"/>
        <end position="607"/>
    </location>
</feature>
<dbReference type="Proteomes" id="UP000319663">
    <property type="component" value="Unassembled WGS sequence"/>
</dbReference>
<proteinExistence type="predicted"/>
<feature type="domain" description="VWFA" evidence="2">
    <location>
        <begin position="309"/>
        <end position="484"/>
    </location>
</feature>
<feature type="compositionally biased region" description="Low complexity" evidence="1">
    <location>
        <begin position="111"/>
        <end position="167"/>
    </location>
</feature>
<reference evidence="3 4" key="1">
    <citation type="submission" date="2019-06" db="EMBL/GenBank/DDBJ databases">
        <title>Wine fermentation using esterase from Monascus purpureus.</title>
        <authorList>
            <person name="Geng C."/>
            <person name="Zhang Y."/>
        </authorList>
    </citation>
    <scope>NUCLEOTIDE SEQUENCE [LARGE SCALE GENOMIC DNA]</scope>
    <source>
        <strain evidence="3">HQ1</strain>
    </source>
</reference>
<feature type="region of interest" description="Disordered" evidence="1">
    <location>
        <begin position="525"/>
        <end position="635"/>
    </location>
</feature>